<dbReference type="Pfam" id="PF00078">
    <property type="entry name" value="RVT_1"/>
    <property type="match status" value="1"/>
</dbReference>
<dbReference type="OrthoDB" id="416454at2759"/>
<feature type="domain" description="Reverse transcriptase" evidence="1">
    <location>
        <begin position="4"/>
        <end position="123"/>
    </location>
</feature>
<name>A0A8K1GKM7_9PASS</name>
<dbReference type="InterPro" id="IPR000477">
    <property type="entry name" value="RT_dom"/>
</dbReference>
<dbReference type="EMBL" id="SWJQ01000142">
    <property type="protein sequence ID" value="TRZ20685.1"/>
    <property type="molecule type" value="Genomic_DNA"/>
</dbReference>
<evidence type="ECO:0000313" key="2">
    <source>
        <dbReference type="EMBL" id="TRZ20685.1"/>
    </source>
</evidence>
<comment type="caution">
    <text evidence="2">The sequence shown here is derived from an EMBL/GenBank/DDBJ whole genome shotgun (WGS) entry which is preliminary data.</text>
</comment>
<proteinExistence type="predicted"/>
<protein>
    <recommendedName>
        <fullName evidence="1">Reverse transcriptase domain-containing protein</fullName>
    </recommendedName>
</protein>
<reference evidence="2" key="1">
    <citation type="submission" date="2019-04" db="EMBL/GenBank/DDBJ databases">
        <title>Genome assembly of Zosterops borbonicus 15179.</title>
        <authorList>
            <person name="Leroy T."/>
            <person name="Anselmetti Y."/>
            <person name="Tilak M.-K."/>
            <person name="Nabholz B."/>
        </authorList>
    </citation>
    <scope>NUCLEOTIDE SEQUENCE</scope>
    <source>
        <strain evidence="2">HGM_15179</strain>
        <tissue evidence="2">Muscle</tissue>
    </source>
</reference>
<gene>
    <name evidence="2" type="ORF">HGM15179_006409</name>
</gene>
<evidence type="ECO:0000313" key="3">
    <source>
        <dbReference type="Proteomes" id="UP000796761"/>
    </source>
</evidence>
<sequence>MEQIIWSVITWHAQHNQGIRTSQHGLRKGRSCLTNLVSFYDQVTRLVDEGKGVNIASLDFGKAFGTVSHSILLEKLAAHGLDMCTLCWVKNWLNGQAQRAVVTGVGSIWQMVTSGVPQGSLLGHATGWDRVSGKLPGGKEPGCADQQLLNVSWCVLKKADVILACIKTSVASRTRAVIVPLYSALVRPHLELSVQFWAPPYKKDIEELERVQRRAMALGKGPERKSYEEWLRGLGVFSLEKRRCMGDLILLYNCQKGECNQVGVSLFFQAARDRTRGCGLYLCQQRFRLDIR</sequence>
<dbReference type="AlphaFoldDB" id="A0A8K1GKM7"/>
<organism evidence="2 3">
    <name type="scientific">Zosterops borbonicus</name>
    <dbReference type="NCBI Taxonomy" id="364589"/>
    <lineage>
        <taxon>Eukaryota</taxon>
        <taxon>Metazoa</taxon>
        <taxon>Chordata</taxon>
        <taxon>Craniata</taxon>
        <taxon>Vertebrata</taxon>
        <taxon>Euteleostomi</taxon>
        <taxon>Archelosauria</taxon>
        <taxon>Archosauria</taxon>
        <taxon>Dinosauria</taxon>
        <taxon>Saurischia</taxon>
        <taxon>Theropoda</taxon>
        <taxon>Coelurosauria</taxon>
        <taxon>Aves</taxon>
        <taxon>Neognathae</taxon>
        <taxon>Neoaves</taxon>
        <taxon>Telluraves</taxon>
        <taxon>Australaves</taxon>
        <taxon>Passeriformes</taxon>
        <taxon>Sylvioidea</taxon>
        <taxon>Zosteropidae</taxon>
        <taxon>Zosterops</taxon>
    </lineage>
</organism>
<dbReference type="Proteomes" id="UP000796761">
    <property type="component" value="Unassembled WGS sequence"/>
</dbReference>
<accession>A0A8K1GKM7</accession>
<keyword evidence="3" id="KW-1185">Reference proteome</keyword>
<evidence type="ECO:0000259" key="1">
    <source>
        <dbReference type="Pfam" id="PF00078"/>
    </source>
</evidence>
<dbReference type="PANTHER" id="PTHR33332">
    <property type="entry name" value="REVERSE TRANSCRIPTASE DOMAIN-CONTAINING PROTEIN"/>
    <property type="match status" value="1"/>
</dbReference>